<dbReference type="InterPro" id="IPR027372">
    <property type="entry name" value="Phytase-like_dom"/>
</dbReference>
<dbReference type="AlphaFoldDB" id="A0A5A7MW34"/>
<dbReference type="InterPro" id="IPR014567">
    <property type="entry name" value="UCP031900"/>
</dbReference>
<sequence>MMQKTVSGLLVLGIGLMGLAWDGGAQDIAPAMSPDKGHELTITAKRIAMHSPAQPDAATKLGALEFVTALELTSKDKDFGGLSSMEIKEDGSALLALTDRGHWLWAQLDLEQGRPVSVAAARMAQMLNADGKPLKAGWRDSESLTLADGRALVGLESNDRILAFDLAGVKNAELFSNPAPLFAAHGKDMDLPAEMLKHPRNGGFEAMVHMASGDLLAFSEHGRTSDGLLKLWLYKGGVAQSLFFDAPGDFVPTDAAQMPDGDILVLMRRFTPLTGVAALLVRFSAEDIVPGATLVGEELARFVPPLTVDNMEGLAVRKNPEGGDLVYLMSDDNFSPLQRTILLVYALKEQP</sequence>
<dbReference type="PIRSF" id="PIRSF031900">
    <property type="entry name" value="UCP031900"/>
    <property type="match status" value="1"/>
</dbReference>
<gene>
    <name evidence="2" type="ORF">JCM17844_29050</name>
    <name evidence="3" type="ORF">JCM17845_16590</name>
</gene>
<evidence type="ECO:0000259" key="1">
    <source>
        <dbReference type="Pfam" id="PF13449"/>
    </source>
</evidence>
<evidence type="ECO:0000313" key="3">
    <source>
        <dbReference type="EMBL" id="GER01036.1"/>
    </source>
</evidence>
<dbReference type="EMBL" id="BKCL01000015">
    <property type="protein sequence ID" value="GEQ99268.1"/>
    <property type="molecule type" value="Genomic_DNA"/>
</dbReference>
<dbReference type="Proteomes" id="UP000322084">
    <property type="component" value="Unassembled WGS sequence"/>
</dbReference>
<dbReference type="Pfam" id="PF13449">
    <property type="entry name" value="Phytase-like"/>
    <property type="match status" value="1"/>
</dbReference>
<dbReference type="EMBL" id="BKCM01000007">
    <property type="protein sequence ID" value="GER01036.1"/>
    <property type="molecule type" value="Genomic_DNA"/>
</dbReference>
<protein>
    <recommendedName>
        <fullName evidence="1">Phytase-like domain-containing protein</fullName>
    </recommendedName>
</protein>
<evidence type="ECO:0000313" key="2">
    <source>
        <dbReference type="EMBL" id="GEQ99268.1"/>
    </source>
</evidence>
<organism evidence="2 4">
    <name type="scientific">Iodidimonas gelatinilytica</name>
    <dbReference type="NCBI Taxonomy" id="1236966"/>
    <lineage>
        <taxon>Bacteria</taxon>
        <taxon>Pseudomonadati</taxon>
        <taxon>Pseudomonadota</taxon>
        <taxon>Alphaproteobacteria</taxon>
        <taxon>Iodidimonadales</taxon>
        <taxon>Iodidimonadaceae</taxon>
        <taxon>Iodidimonas</taxon>
    </lineage>
</organism>
<comment type="caution">
    <text evidence="2">The sequence shown here is derived from an EMBL/GenBank/DDBJ whole genome shotgun (WGS) entry which is preliminary data.</text>
</comment>
<proteinExistence type="predicted"/>
<keyword evidence="5" id="KW-1185">Reference proteome</keyword>
<name>A0A5A7MW34_9PROT</name>
<evidence type="ECO:0000313" key="4">
    <source>
        <dbReference type="Proteomes" id="UP000322084"/>
    </source>
</evidence>
<feature type="domain" description="Phytase-like" evidence="1">
    <location>
        <begin position="78"/>
        <end position="334"/>
    </location>
</feature>
<evidence type="ECO:0000313" key="5">
    <source>
        <dbReference type="Proteomes" id="UP000325187"/>
    </source>
</evidence>
<accession>A0A5A7MW34</accession>
<dbReference type="Proteomes" id="UP000325187">
    <property type="component" value="Unassembled WGS sequence"/>
</dbReference>
<accession>A0A5A7N1U2</accession>
<reference evidence="4 5" key="1">
    <citation type="submission" date="2019-09" db="EMBL/GenBank/DDBJ databases">
        <title>NBRP : Genome information of microbial organism related human and environment.</title>
        <authorList>
            <person name="Hattori M."/>
            <person name="Oshima K."/>
            <person name="Inaba H."/>
            <person name="Suda W."/>
            <person name="Sakamoto M."/>
            <person name="Iino T."/>
            <person name="Kitahara M."/>
            <person name="Oshida Y."/>
            <person name="Iida T."/>
            <person name="Kudo T."/>
            <person name="Itoh T."/>
            <person name="Ohkuma M."/>
        </authorList>
    </citation>
    <scope>NUCLEOTIDE SEQUENCE [LARGE SCALE GENOMIC DNA]</scope>
    <source>
        <strain evidence="2 4">Hi-2</strain>
        <strain evidence="3 5">Mie-1</strain>
    </source>
</reference>
<dbReference type="RefSeq" id="WP_210432002.1">
    <property type="nucleotide sequence ID" value="NZ_BKCL01000015.1"/>
</dbReference>